<dbReference type="Gene3D" id="1.25.40.430">
    <property type="match status" value="1"/>
</dbReference>
<keyword evidence="2" id="KW-1185">Reference proteome</keyword>
<dbReference type="AlphaFoldDB" id="A0A1I8C386"/>
<organism evidence="2 3">
    <name type="scientific">Meloidogyne hapla</name>
    <name type="common">Root-knot nematode worm</name>
    <dbReference type="NCBI Taxonomy" id="6305"/>
    <lineage>
        <taxon>Eukaryota</taxon>
        <taxon>Metazoa</taxon>
        <taxon>Ecdysozoa</taxon>
        <taxon>Nematoda</taxon>
        <taxon>Chromadorea</taxon>
        <taxon>Rhabditida</taxon>
        <taxon>Tylenchina</taxon>
        <taxon>Tylenchomorpha</taxon>
        <taxon>Tylenchoidea</taxon>
        <taxon>Meloidogynidae</taxon>
        <taxon>Meloidogyninae</taxon>
        <taxon>Meloidogyne</taxon>
    </lineage>
</organism>
<sequence>MAKNIEDNEKRFVFVRGQILSFEECMEEGPKKCQSMKLLVTWALKEFSAIDMYKCDPRMLDLWKLMGKYSVNIGMDGVLENVHRLGFFKSTPEFYLMWADYLGSKENREHFDQVVEICEENCQISASKCQELFRPLLQKYFDTDYSEGKTLDFIRLLADKDDVVRPDLTLFQRKKGAPSTSTAPPPTFIITNSVTAAKIDKPFIAPQTINTSSLDPPQKNKQVRLEEFSVFKDVTTTKVAAPAIRRVSYYPDLDDVTIAGSDGRFSSDMFTSTPRRSIMPNAFEPLMEDFTEGNQFFDPPEKEEKREEVGLFGCQISDKTIIKGIGGEGGGGKLKNRLSFADENQRGKEGSKNSNPMAEAVERMKKAKNNPNELIRTLPQLKISSPINEDSEDMKTFDSPEFPSPFRKKKKGE</sequence>
<accession>A0A1I8C386</accession>
<evidence type="ECO:0000313" key="2">
    <source>
        <dbReference type="Proteomes" id="UP000095281"/>
    </source>
</evidence>
<evidence type="ECO:0000256" key="1">
    <source>
        <dbReference type="SAM" id="MobiDB-lite"/>
    </source>
</evidence>
<dbReference type="Proteomes" id="UP000095281">
    <property type="component" value="Unplaced"/>
</dbReference>
<proteinExistence type="predicted"/>
<dbReference type="WBParaSite" id="MhA1_Contig984.frz3.gene19">
    <property type="protein sequence ID" value="MhA1_Contig984.frz3.gene19"/>
    <property type="gene ID" value="MhA1_Contig984.frz3.gene19"/>
</dbReference>
<protein>
    <submittedName>
        <fullName evidence="3">BUB1 N-terminal domain-containing protein</fullName>
    </submittedName>
</protein>
<evidence type="ECO:0000313" key="3">
    <source>
        <dbReference type="WBParaSite" id="MhA1_Contig984.frz3.gene19"/>
    </source>
</evidence>
<feature type="region of interest" description="Disordered" evidence="1">
    <location>
        <begin position="342"/>
        <end position="413"/>
    </location>
</feature>
<name>A0A1I8C386_MELHA</name>
<reference evidence="3" key="1">
    <citation type="submission" date="2016-11" db="UniProtKB">
        <authorList>
            <consortium name="WormBaseParasite"/>
        </authorList>
    </citation>
    <scope>IDENTIFICATION</scope>
</reference>